<keyword evidence="6" id="KW-1185">Reference proteome</keyword>
<dbReference type="EC" id="2.3.3.14" evidence="2"/>
<dbReference type="AlphaFoldDB" id="A0A327K5T0"/>
<evidence type="ECO:0000256" key="3">
    <source>
        <dbReference type="ARBA" id="ARBA00022679"/>
    </source>
</evidence>
<evidence type="ECO:0000256" key="1">
    <source>
        <dbReference type="ARBA" id="ARBA00006154"/>
    </source>
</evidence>
<reference evidence="5 6" key="1">
    <citation type="submission" date="2017-07" db="EMBL/GenBank/DDBJ databases">
        <title>Draft Genome Sequences of Select Purple Nonsulfur Bacteria.</title>
        <authorList>
            <person name="Lasarre B."/>
            <person name="Mckinlay J.B."/>
        </authorList>
    </citation>
    <scope>NUCLEOTIDE SEQUENCE [LARGE SCALE GENOMIC DNA]</scope>
    <source>
        <strain evidence="5 6">DSM 11907</strain>
    </source>
</reference>
<dbReference type="InterPro" id="IPR054691">
    <property type="entry name" value="LeuA/HCS_post-cat"/>
</dbReference>
<comment type="caution">
    <text evidence="5">The sequence shown here is derived from an EMBL/GenBank/DDBJ whole genome shotgun (WGS) entry which is preliminary data.</text>
</comment>
<feature type="domain" description="2-isopropylmalate synthase/homocitrate synthase post-catalytic" evidence="4">
    <location>
        <begin position="21"/>
        <end position="97"/>
    </location>
</feature>
<keyword evidence="3" id="KW-0808">Transferase</keyword>
<evidence type="ECO:0000259" key="4">
    <source>
        <dbReference type="Pfam" id="PF22617"/>
    </source>
</evidence>
<organism evidence="5 6">
    <name type="scientific">Rhodoplanes elegans</name>
    <dbReference type="NCBI Taxonomy" id="29408"/>
    <lineage>
        <taxon>Bacteria</taxon>
        <taxon>Pseudomonadati</taxon>
        <taxon>Pseudomonadota</taxon>
        <taxon>Alphaproteobacteria</taxon>
        <taxon>Hyphomicrobiales</taxon>
        <taxon>Nitrobacteraceae</taxon>
        <taxon>Rhodoplanes</taxon>
    </lineage>
</organism>
<protein>
    <recommendedName>
        <fullName evidence="2">homocitrate synthase</fullName>
        <ecNumber evidence="2">2.3.3.14</ecNumber>
    </recommendedName>
</protein>
<accession>A0A327K5T0</accession>
<dbReference type="Gene3D" id="1.10.238.260">
    <property type="match status" value="1"/>
</dbReference>
<dbReference type="PANTHER" id="PTHR42880:SF1">
    <property type="entry name" value="ISOPROPYLMALATE_HOMOCITRATE_CITRAMALATE SYNTHASE FAMILY PROTEIN"/>
    <property type="match status" value="1"/>
</dbReference>
<name>A0A327K5T0_9BRAD</name>
<sequence>PELGALVSRITGVPIAANKPILGSKNFTRESGIGVDLVVKEPLAMFGTHPALTGRAGDVVLGKKSGKASITYTLEKLGLPIPDDALVGEMLKQVKDKGIAKRGLVTDEEFSKIARDVMAVKV</sequence>
<dbReference type="RefSeq" id="WP_420853187.1">
    <property type="nucleotide sequence ID" value="NZ_NPEU01000372.1"/>
</dbReference>
<dbReference type="Pfam" id="PF22617">
    <property type="entry name" value="HCS_D2"/>
    <property type="match status" value="1"/>
</dbReference>
<evidence type="ECO:0000313" key="5">
    <source>
        <dbReference type="EMBL" id="RAI33264.1"/>
    </source>
</evidence>
<dbReference type="EMBL" id="NPEU01000372">
    <property type="protein sequence ID" value="RAI33264.1"/>
    <property type="molecule type" value="Genomic_DNA"/>
</dbReference>
<gene>
    <name evidence="5" type="ORF">CH338_22870</name>
</gene>
<evidence type="ECO:0000256" key="2">
    <source>
        <dbReference type="ARBA" id="ARBA00012974"/>
    </source>
</evidence>
<dbReference type="GO" id="GO:0004410">
    <property type="term" value="F:homocitrate synthase activity"/>
    <property type="evidence" value="ECO:0007669"/>
    <property type="project" value="UniProtKB-EC"/>
</dbReference>
<dbReference type="PANTHER" id="PTHR42880">
    <property type="entry name" value="HOMOCITRATE SYNTHASE"/>
    <property type="match status" value="1"/>
</dbReference>
<proteinExistence type="inferred from homology"/>
<evidence type="ECO:0000313" key="6">
    <source>
        <dbReference type="Proteomes" id="UP000248863"/>
    </source>
</evidence>
<comment type="similarity">
    <text evidence="1">Belongs to the alpha-IPM synthase/homocitrate synthase family.</text>
</comment>
<feature type="non-terminal residue" evidence="5">
    <location>
        <position position="1"/>
    </location>
</feature>
<dbReference type="Proteomes" id="UP000248863">
    <property type="component" value="Unassembled WGS sequence"/>
</dbReference>